<organism evidence="2 3">
    <name type="scientific">Slackia piriformis</name>
    <dbReference type="NCBI Taxonomy" id="626934"/>
    <lineage>
        <taxon>Bacteria</taxon>
        <taxon>Bacillati</taxon>
        <taxon>Actinomycetota</taxon>
        <taxon>Coriobacteriia</taxon>
        <taxon>Eggerthellales</taxon>
        <taxon>Eggerthellaceae</taxon>
        <taxon>Slackia</taxon>
    </lineage>
</organism>
<comment type="caution">
    <text evidence="2">The sequence shown here is derived from an EMBL/GenBank/DDBJ whole genome shotgun (WGS) entry which is preliminary data.</text>
</comment>
<dbReference type="AlphaFoldDB" id="A0A943UWK9"/>
<gene>
    <name evidence="2" type="ORF">KH142_01770</name>
</gene>
<dbReference type="Proteomes" id="UP000727506">
    <property type="component" value="Unassembled WGS sequence"/>
</dbReference>
<name>A0A943UWK9_9ACTN</name>
<proteinExistence type="predicted"/>
<dbReference type="EMBL" id="JAGZSV010000017">
    <property type="protein sequence ID" value="MBS6940212.1"/>
    <property type="molecule type" value="Genomic_DNA"/>
</dbReference>
<accession>A0A943UWK9</accession>
<feature type="compositionally biased region" description="Polar residues" evidence="1">
    <location>
        <begin position="1"/>
        <end position="27"/>
    </location>
</feature>
<reference evidence="2" key="1">
    <citation type="submission" date="2021-02" db="EMBL/GenBank/DDBJ databases">
        <title>Infant gut strain persistence is associated with maternal origin, phylogeny, and functional potential including surface adhesion and iron acquisition.</title>
        <authorList>
            <person name="Lou Y.C."/>
        </authorList>
    </citation>
    <scope>NUCLEOTIDE SEQUENCE</scope>
    <source>
        <strain evidence="2">L2_039_000G1_dasL2_039_000G1_concoct_11</strain>
    </source>
</reference>
<feature type="region of interest" description="Disordered" evidence="1">
    <location>
        <begin position="1"/>
        <end position="170"/>
    </location>
</feature>
<protein>
    <submittedName>
        <fullName evidence="2">Uncharacterized protein</fullName>
    </submittedName>
</protein>
<evidence type="ECO:0000313" key="2">
    <source>
        <dbReference type="EMBL" id="MBS6940212.1"/>
    </source>
</evidence>
<evidence type="ECO:0000256" key="1">
    <source>
        <dbReference type="SAM" id="MobiDB-lite"/>
    </source>
</evidence>
<feature type="compositionally biased region" description="Basic and acidic residues" evidence="1">
    <location>
        <begin position="97"/>
        <end position="113"/>
    </location>
</feature>
<sequence length="183" mass="19616">MYFTESAATRAQQNRTTFPSGKTSEGRTATKARMSDEAYTMAKGRRRKANEAHSTAQQLPKAGRAAAKASPDVGIPSATPDERMMPYAKNTRPSAPKRREALLEGMPKGDEGCAGRAGDANLAAPDESGKFRHARLRSLKATNKARDNAGKNDPMATDPLGTAHMPTKIRNPMPYEAAAKMAA</sequence>
<evidence type="ECO:0000313" key="3">
    <source>
        <dbReference type="Proteomes" id="UP000727506"/>
    </source>
</evidence>